<name>A0A3B0ZS75_9ZZZZ</name>
<accession>A0A3B0ZS75</accession>
<reference evidence="1" key="1">
    <citation type="submission" date="2018-06" db="EMBL/GenBank/DDBJ databases">
        <authorList>
            <person name="Zhirakovskaya E."/>
        </authorList>
    </citation>
    <scope>NUCLEOTIDE SEQUENCE</scope>
</reference>
<evidence type="ECO:0000313" key="1">
    <source>
        <dbReference type="EMBL" id="VAW90292.1"/>
    </source>
</evidence>
<organism evidence="1">
    <name type="scientific">hydrothermal vent metagenome</name>
    <dbReference type="NCBI Taxonomy" id="652676"/>
    <lineage>
        <taxon>unclassified sequences</taxon>
        <taxon>metagenomes</taxon>
        <taxon>ecological metagenomes</taxon>
    </lineage>
</organism>
<gene>
    <name evidence="1" type="ORF">MNBD_GAMMA17-1451</name>
</gene>
<protein>
    <submittedName>
        <fullName evidence="1">Uncharacterized protein</fullName>
    </submittedName>
</protein>
<dbReference type="AlphaFoldDB" id="A0A3B0ZS75"/>
<sequence length="35" mass="4090">MNIYNLIRHRRAFGRDPAFSQIWIPAKSMPMTGNV</sequence>
<dbReference type="EMBL" id="UOFQ01000179">
    <property type="protein sequence ID" value="VAW90292.1"/>
    <property type="molecule type" value="Genomic_DNA"/>
</dbReference>
<proteinExistence type="predicted"/>